<dbReference type="GO" id="GO:0009360">
    <property type="term" value="C:DNA polymerase III complex"/>
    <property type="evidence" value="ECO:0007669"/>
    <property type="project" value="InterPro"/>
</dbReference>
<dbReference type="GO" id="GO:0006271">
    <property type="term" value="P:DNA strand elongation involved in DNA replication"/>
    <property type="evidence" value="ECO:0007669"/>
    <property type="project" value="TreeGrafter"/>
</dbReference>
<evidence type="ECO:0000313" key="16">
    <source>
        <dbReference type="Proteomes" id="UP000035489"/>
    </source>
</evidence>
<dbReference type="GO" id="GO:0003677">
    <property type="term" value="F:DNA binding"/>
    <property type="evidence" value="ECO:0007669"/>
    <property type="project" value="UniProtKB-KW"/>
</dbReference>
<keyword evidence="16" id="KW-1185">Reference proteome</keyword>
<dbReference type="PANTHER" id="PTHR30478:SF0">
    <property type="entry name" value="BETA SLIDING CLAMP"/>
    <property type="match status" value="1"/>
</dbReference>
<gene>
    <name evidence="15" type="ORF">AA309_19990</name>
</gene>
<feature type="domain" description="DNA polymerase III beta sliding clamp C-terminal" evidence="14">
    <location>
        <begin position="255"/>
        <end position="375"/>
    </location>
</feature>
<dbReference type="OrthoDB" id="8421503at2"/>
<dbReference type="InterPro" id="IPR046938">
    <property type="entry name" value="DNA_clamp_sf"/>
</dbReference>
<keyword evidence="5" id="KW-0808">Transferase</keyword>
<dbReference type="RefSeq" id="WP_047190783.1">
    <property type="nucleotide sequence ID" value="NZ_LCYG01000055.1"/>
</dbReference>
<dbReference type="AlphaFoldDB" id="A0A0H1R823"/>
<proteinExistence type="inferred from homology"/>
<dbReference type="NCBIfam" id="TIGR00663">
    <property type="entry name" value="dnan"/>
    <property type="match status" value="1"/>
</dbReference>
<dbReference type="Pfam" id="PF02768">
    <property type="entry name" value="DNA_pol3_beta_3"/>
    <property type="match status" value="1"/>
</dbReference>
<protein>
    <recommendedName>
        <fullName evidence="3">Beta sliding clamp</fullName>
    </recommendedName>
    <alternativeName>
        <fullName evidence="11">Beta-clamp processivity factor</fullName>
    </alternativeName>
    <alternativeName>
        <fullName evidence="10">DNA polymerase III beta sliding clamp subunit</fullName>
    </alternativeName>
</protein>
<evidence type="ECO:0000256" key="8">
    <source>
        <dbReference type="ARBA" id="ARBA00022932"/>
    </source>
</evidence>
<dbReference type="EMBL" id="LCYG01000055">
    <property type="protein sequence ID" value="KLK91385.1"/>
    <property type="molecule type" value="Genomic_DNA"/>
</dbReference>
<dbReference type="GO" id="GO:0003887">
    <property type="term" value="F:DNA-directed DNA polymerase activity"/>
    <property type="evidence" value="ECO:0007669"/>
    <property type="project" value="UniProtKB-KW"/>
</dbReference>
<organism evidence="15 16">
    <name type="scientific">Microvirga vignae</name>
    <dbReference type="NCBI Taxonomy" id="1225564"/>
    <lineage>
        <taxon>Bacteria</taxon>
        <taxon>Pseudomonadati</taxon>
        <taxon>Pseudomonadota</taxon>
        <taxon>Alphaproteobacteria</taxon>
        <taxon>Hyphomicrobiales</taxon>
        <taxon>Methylobacteriaceae</taxon>
        <taxon>Microvirga</taxon>
    </lineage>
</organism>
<dbReference type="Gene3D" id="3.10.150.10">
    <property type="entry name" value="DNA Polymerase III, subunit A, domain 2"/>
    <property type="match status" value="3"/>
</dbReference>
<evidence type="ECO:0000259" key="13">
    <source>
        <dbReference type="Pfam" id="PF02767"/>
    </source>
</evidence>
<evidence type="ECO:0000259" key="14">
    <source>
        <dbReference type="Pfam" id="PF02768"/>
    </source>
</evidence>
<dbReference type="Pfam" id="PF00712">
    <property type="entry name" value="DNA_pol3_beta"/>
    <property type="match status" value="1"/>
</dbReference>
<comment type="subcellular location">
    <subcellularLocation>
        <location evidence="1">Cytoplasm</location>
    </subcellularLocation>
</comment>
<dbReference type="GO" id="GO:0008408">
    <property type="term" value="F:3'-5' exonuclease activity"/>
    <property type="evidence" value="ECO:0007669"/>
    <property type="project" value="InterPro"/>
</dbReference>
<dbReference type="SUPFAM" id="SSF55979">
    <property type="entry name" value="DNA clamp"/>
    <property type="match status" value="3"/>
</dbReference>
<evidence type="ECO:0000256" key="7">
    <source>
        <dbReference type="ARBA" id="ARBA00022705"/>
    </source>
</evidence>
<keyword evidence="8" id="KW-0239">DNA-directed DNA polymerase</keyword>
<dbReference type="InterPro" id="IPR022635">
    <property type="entry name" value="DNA_polIII_beta_C"/>
</dbReference>
<evidence type="ECO:0000256" key="3">
    <source>
        <dbReference type="ARBA" id="ARBA00021035"/>
    </source>
</evidence>
<comment type="similarity">
    <text evidence="2">Belongs to the beta sliding clamp family.</text>
</comment>
<dbReference type="STRING" id="1225564.AA309_19990"/>
<keyword evidence="9" id="KW-0238">DNA-binding</keyword>
<sequence>MSSLNMALSVERSALDAALKRVSDTLAKKPVIPVTGCVWMCADNDEIVLRTTDLERQTLTTIPAAIDRPGTICLSGEALRGIVSGFAAGAQVRLEADATSGRCVVASGRSRYRLATEPADLHPDLGAADGASFDIPGRVLKNAINRVSFAAATMQDRPHLWGAHLHIVQHERRPHLALVAIDGIVFSRQIMDMPAGLTDMPGVTIPTEALATLARMAPDDGDIRLTVSENLIGAIVGETRFVSKLVQGTFVDYQRLLPQLSGRSATVDRGAMAAALNRFGAIDEKGAGISVQPGDNVLVLSGAHASLGDAREEVEAEIKQSDFGFGVSRARLAPVLSKFAGEHVLFDQQDAGSPIRVLGVSDADRGHDALLMPMRIGVGNAAVGG</sequence>
<dbReference type="InterPro" id="IPR022634">
    <property type="entry name" value="DNA_polIII_beta_N"/>
</dbReference>
<feature type="domain" description="DNA polymerase III beta sliding clamp central" evidence="13">
    <location>
        <begin position="135"/>
        <end position="250"/>
    </location>
</feature>
<dbReference type="SMART" id="SM00480">
    <property type="entry name" value="POL3Bc"/>
    <property type="match status" value="1"/>
</dbReference>
<reference evidence="15 16" key="1">
    <citation type="submission" date="2015-05" db="EMBL/GenBank/DDBJ databases">
        <title>Draft genome sequence of Microvirga vignae strain BR3299, a novel nitrogen fixing bacteria isolated from Brazil semi-aired region.</title>
        <authorList>
            <person name="Zilli J.E."/>
            <person name="Passos S.R."/>
            <person name="Leite J."/>
            <person name="Baldani J.I."/>
            <person name="Xavier G.R."/>
            <person name="Rumjaneck N.G."/>
            <person name="Simoes-Araujo J.L."/>
        </authorList>
    </citation>
    <scope>NUCLEOTIDE SEQUENCE [LARGE SCALE GENOMIC DNA]</scope>
    <source>
        <strain evidence="15 16">BR3299</strain>
    </source>
</reference>
<dbReference type="GO" id="GO:0005737">
    <property type="term" value="C:cytoplasm"/>
    <property type="evidence" value="ECO:0007669"/>
    <property type="project" value="UniProtKB-SubCell"/>
</dbReference>
<evidence type="ECO:0000256" key="6">
    <source>
        <dbReference type="ARBA" id="ARBA00022695"/>
    </source>
</evidence>
<feature type="domain" description="DNA polymerase III beta sliding clamp N-terminal" evidence="12">
    <location>
        <begin position="6"/>
        <end position="124"/>
    </location>
</feature>
<dbReference type="PANTHER" id="PTHR30478">
    <property type="entry name" value="DNA POLYMERASE III SUBUNIT BETA"/>
    <property type="match status" value="1"/>
</dbReference>
<dbReference type="PATRIC" id="fig|1225564.3.peg.5307"/>
<evidence type="ECO:0000256" key="4">
    <source>
        <dbReference type="ARBA" id="ARBA00022490"/>
    </source>
</evidence>
<evidence type="ECO:0000256" key="1">
    <source>
        <dbReference type="ARBA" id="ARBA00004496"/>
    </source>
</evidence>
<keyword evidence="6" id="KW-0548">Nucleotidyltransferase</keyword>
<dbReference type="Pfam" id="PF02767">
    <property type="entry name" value="DNA_pol3_beta_2"/>
    <property type="match status" value="1"/>
</dbReference>
<evidence type="ECO:0000313" key="15">
    <source>
        <dbReference type="EMBL" id="KLK91385.1"/>
    </source>
</evidence>
<dbReference type="Proteomes" id="UP000035489">
    <property type="component" value="Unassembled WGS sequence"/>
</dbReference>
<dbReference type="InterPro" id="IPR001001">
    <property type="entry name" value="DNA_polIII_beta"/>
</dbReference>
<comment type="caution">
    <text evidence="15">The sequence shown here is derived from an EMBL/GenBank/DDBJ whole genome shotgun (WGS) entry which is preliminary data.</text>
</comment>
<evidence type="ECO:0000256" key="11">
    <source>
        <dbReference type="ARBA" id="ARBA00033276"/>
    </source>
</evidence>
<name>A0A0H1R823_9HYPH</name>
<evidence type="ECO:0000256" key="2">
    <source>
        <dbReference type="ARBA" id="ARBA00010752"/>
    </source>
</evidence>
<keyword evidence="7" id="KW-0235">DNA replication</keyword>
<evidence type="ECO:0000256" key="10">
    <source>
        <dbReference type="ARBA" id="ARBA00030988"/>
    </source>
</evidence>
<evidence type="ECO:0000256" key="5">
    <source>
        <dbReference type="ARBA" id="ARBA00022679"/>
    </source>
</evidence>
<dbReference type="InterPro" id="IPR022637">
    <property type="entry name" value="DNA_polIII_beta_cen"/>
</dbReference>
<keyword evidence="4" id="KW-0963">Cytoplasm</keyword>
<evidence type="ECO:0000256" key="9">
    <source>
        <dbReference type="ARBA" id="ARBA00023125"/>
    </source>
</evidence>
<evidence type="ECO:0000259" key="12">
    <source>
        <dbReference type="Pfam" id="PF00712"/>
    </source>
</evidence>
<accession>A0A0H1R823</accession>